<dbReference type="AlphaFoldDB" id="A0A2G8JIW9"/>
<evidence type="ECO:0000313" key="2">
    <source>
        <dbReference type="Proteomes" id="UP000230750"/>
    </source>
</evidence>
<reference evidence="1 2" key="1">
    <citation type="journal article" date="2017" name="PLoS Biol.">
        <title>The sea cucumber genome provides insights into morphological evolution and visceral regeneration.</title>
        <authorList>
            <person name="Zhang X."/>
            <person name="Sun L."/>
            <person name="Yuan J."/>
            <person name="Sun Y."/>
            <person name="Gao Y."/>
            <person name="Zhang L."/>
            <person name="Li S."/>
            <person name="Dai H."/>
            <person name="Hamel J.F."/>
            <person name="Liu C."/>
            <person name="Yu Y."/>
            <person name="Liu S."/>
            <person name="Lin W."/>
            <person name="Guo K."/>
            <person name="Jin S."/>
            <person name="Xu P."/>
            <person name="Storey K.B."/>
            <person name="Huan P."/>
            <person name="Zhang T."/>
            <person name="Zhou Y."/>
            <person name="Zhang J."/>
            <person name="Lin C."/>
            <person name="Li X."/>
            <person name="Xing L."/>
            <person name="Huo D."/>
            <person name="Sun M."/>
            <person name="Wang L."/>
            <person name="Mercier A."/>
            <person name="Li F."/>
            <person name="Yang H."/>
            <person name="Xiang J."/>
        </authorList>
    </citation>
    <scope>NUCLEOTIDE SEQUENCE [LARGE SCALE GENOMIC DNA]</scope>
    <source>
        <strain evidence="1">Shaxun</strain>
        <tissue evidence="1">Muscle</tissue>
    </source>
</reference>
<dbReference type="EMBL" id="MRZV01001835">
    <property type="protein sequence ID" value="PIK35692.1"/>
    <property type="molecule type" value="Genomic_DNA"/>
</dbReference>
<gene>
    <name evidence="1" type="ORF">BSL78_27480</name>
</gene>
<name>A0A2G8JIW9_STIJA</name>
<protein>
    <submittedName>
        <fullName evidence="1">Uncharacterized protein</fullName>
    </submittedName>
</protein>
<sequence>FNYSLLPVGFHRRALMTSLNENNVEVLWYPSEVWYRLNLNSGTWQHKIDNTDLTEEDYIRVVSSFRDINV</sequence>
<accession>A0A2G8JIW9</accession>
<organism evidence="1 2">
    <name type="scientific">Stichopus japonicus</name>
    <name type="common">Sea cucumber</name>
    <dbReference type="NCBI Taxonomy" id="307972"/>
    <lineage>
        <taxon>Eukaryota</taxon>
        <taxon>Metazoa</taxon>
        <taxon>Echinodermata</taxon>
        <taxon>Eleutherozoa</taxon>
        <taxon>Echinozoa</taxon>
        <taxon>Holothuroidea</taxon>
        <taxon>Aspidochirotacea</taxon>
        <taxon>Aspidochirotida</taxon>
        <taxon>Stichopodidae</taxon>
        <taxon>Apostichopus</taxon>
    </lineage>
</organism>
<feature type="non-terminal residue" evidence="1">
    <location>
        <position position="1"/>
    </location>
</feature>
<evidence type="ECO:0000313" key="1">
    <source>
        <dbReference type="EMBL" id="PIK35692.1"/>
    </source>
</evidence>
<keyword evidence="2" id="KW-1185">Reference proteome</keyword>
<comment type="caution">
    <text evidence="1">The sequence shown here is derived from an EMBL/GenBank/DDBJ whole genome shotgun (WGS) entry which is preliminary data.</text>
</comment>
<dbReference type="Proteomes" id="UP000230750">
    <property type="component" value="Unassembled WGS sequence"/>
</dbReference>
<proteinExistence type="predicted"/>